<feature type="transmembrane region" description="Helical" evidence="1">
    <location>
        <begin position="12"/>
        <end position="32"/>
    </location>
</feature>
<dbReference type="RefSeq" id="WP_014021016.1">
    <property type="nucleotide sequence ID" value="NC_015914.1"/>
</dbReference>
<evidence type="ECO:0000256" key="1">
    <source>
        <dbReference type="SAM" id="Phobius"/>
    </source>
</evidence>
<dbReference type="eggNOG" id="ENOG5032Y98">
    <property type="taxonomic scope" value="Bacteria"/>
</dbReference>
<dbReference type="AlphaFoldDB" id="G0J542"/>
<dbReference type="OrthoDB" id="1467821at2"/>
<feature type="transmembrane region" description="Helical" evidence="1">
    <location>
        <begin position="59"/>
        <end position="77"/>
    </location>
</feature>
<dbReference type="EMBL" id="CP002955">
    <property type="protein sequence ID" value="AEL26726.1"/>
    <property type="molecule type" value="Genomic_DNA"/>
</dbReference>
<name>G0J542_CYCMS</name>
<dbReference type="STRING" id="880070.Cycma_2998"/>
<dbReference type="HOGENOM" id="CLU_189883_0_0_10"/>
<proteinExistence type="predicted"/>
<keyword evidence="1" id="KW-0472">Membrane</keyword>
<dbReference type="Proteomes" id="UP000001635">
    <property type="component" value="Chromosome"/>
</dbReference>
<keyword evidence="3" id="KW-1185">Reference proteome</keyword>
<protein>
    <recommendedName>
        <fullName evidence="4">RND transporter</fullName>
    </recommendedName>
</protein>
<reference evidence="3" key="1">
    <citation type="submission" date="2011-07" db="EMBL/GenBank/DDBJ databases">
        <title>The complete genome of Cyclobacterium marinum DSM 745.</title>
        <authorList>
            <person name="Lucas S."/>
            <person name="Han J."/>
            <person name="Lapidus A."/>
            <person name="Bruce D."/>
            <person name="Goodwin L."/>
            <person name="Pitluck S."/>
            <person name="Peters L."/>
            <person name="Kyrpides N."/>
            <person name="Mavromatis K."/>
            <person name="Ivanova N."/>
            <person name="Ovchinnikova G."/>
            <person name="Chertkov O."/>
            <person name="Detter J.C."/>
            <person name="Tapia R."/>
            <person name="Han C."/>
            <person name="Land M."/>
            <person name="Hauser L."/>
            <person name="Markowitz V."/>
            <person name="Cheng J.-F."/>
            <person name="Hugenholtz P."/>
            <person name="Woyke T."/>
            <person name="Wu D."/>
            <person name="Tindall B."/>
            <person name="Schuetze A."/>
            <person name="Brambilla E."/>
            <person name="Klenk H.-P."/>
            <person name="Eisen J.A."/>
        </authorList>
    </citation>
    <scope>NUCLEOTIDE SEQUENCE [LARGE SCALE GENOMIC DNA]</scope>
    <source>
        <strain evidence="3">ATCC 25205 / DSM 745 / LMG 13164 / NCIMB 1802</strain>
    </source>
</reference>
<evidence type="ECO:0000313" key="2">
    <source>
        <dbReference type="EMBL" id="AEL26726.1"/>
    </source>
</evidence>
<dbReference type="KEGG" id="cmr:Cycma_2998"/>
<evidence type="ECO:0008006" key="4">
    <source>
        <dbReference type="Google" id="ProtNLM"/>
    </source>
</evidence>
<keyword evidence="1" id="KW-0812">Transmembrane</keyword>
<sequence length="84" mass="9893">MVRKEINKNKNPINNWTLVLMMCAWLGLAPYFPEPHIWGKLKWIAGGAHDMKLIDWGDFFMHGFPWLLLGRLVFLKFKPKVVKV</sequence>
<gene>
    <name evidence="2" type="ordered locus">Cycma_2998</name>
</gene>
<evidence type="ECO:0000313" key="3">
    <source>
        <dbReference type="Proteomes" id="UP000001635"/>
    </source>
</evidence>
<organism evidence="2 3">
    <name type="scientific">Cyclobacterium marinum (strain ATCC 25205 / DSM 745 / LMG 13164 / NCIMB 1802)</name>
    <name type="common">Flectobacillus marinus</name>
    <dbReference type="NCBI Taxonomy" id="880070"/>
    <lineage>
        <taxon>Bacteria</taxon>
        <taxon>Pseudomonadati</taxon>
        <taxon>Bacteroidota</taxon>
        <taxon>Cytophagia</taxon>
        <taxon>Cytophagales</taxon>
        <taxon>Cyclobacteriaceae</taxon>
        <taxon>Cyclobacterium</taxon>
    </lineage>
</organism>
<accession>G0J542</accession>
<keyword evidence="1" id="KW-1133">Transmembrane helix</keyword>